<gene>
    <name evidence="1" type="ORF">A9D14_08965</name>
</gene>
<evidence type="ECO:0000313" key="2">
    <source>
        <dbReference type="Proteomes" id="UP000195807"/>
    </source>
</evidence>
<reference evidence="1 2" key="1">
    <citation type="submission" date="2017-01" db="EMBL/GenBank/DDBJ databases">
        <title>Complete genome sequence of esterase-producing bacterium Croceicoccus marinus E4A9.</title>
        <authorList>
            <person name="Wu Y.-H."/>
            <person name="Cheng H."/>
            <person name="Xu L."/>
            <person name="Huo Y.-Y."/>
            <person name="Wang C.-S."/>
            <person name="Xu X.-W."/>
        </authorList>
    </citation>
    <scope>NUCLEOTIDE SEQUENCE [LARGE SCALE GENOMIC DNA]</scope>
    <source>
        <strain evidence="1 2">E4A9</strain>
    </source>
</reference>
<protein>
    <recommendedName>
        <fullName evidence="3">GNAT family N-acetyltransferase</fullName>
    </recommendedName>
</protein>
<dbReference type="Proteomes" id="UP000195807">
    <property type="component" value="Chromosome"/>
</dbReference>
<evidence type="ECO:0000313" key="1">
    <source>
        <dbReference type="EMBL" id="ARU16301.1"/>
    </source>
</evidence>
<keyword evidence="2" id="KW-1185">Reference proteome</keyword>
<dbReference type="KEGG" id="cman:A9D14_08965"/>
<name>A0A1Z1FBW6_9SPHN</name>
<accession>A0A1Z1FBW6</accession>
<dbReference type="STRING" id="450378.GCA_001661675_01798"/>
<sequence>MGSGTLFIRSENLFLRPAWPEDRANIDRAGVPAAHDPLRAAELAHPLIVTMPTIGQDRVAGTAGFIVRKGRWQPRIWLAPAFRHLGLFEEVEEAVLTLMAQLPDPSGPRTMPGVELQAA</sequence>
<dbReference type="EMBL" id="CP019602">
    <property type="protein sequence ID" value="ARU16301.1"/>
    <property type="molecule type" value="Genomic_DNA"/>
</dbReference>
<evidence type="ECO:0008006" key="3">
    <source>
        <dbReference type="Google" id="ProtNLM"/>
    </source>
</evidence>
<proteinExistence type="predicted"/>
<dbReference type="AlphaFoldDB" id="A0A1Z1FBW6"/>
<organism evidence="1 2">
    <name type="scientific">Croceicoccus marinus</name>
    <dbReference type="NCBI Taxonomy" id="450378"/>
    <lineage>
        <taxon>Bacteria</taxon>
        <taxon>Pseudomonadati</taxon>
        <taxon>Pseudomonadota</taxon>
        <taxon>Alphaproteobacteria</taxon>
        <taxon>Sphingomonadales</taxon>
        <taxon>Erythrobacteraceae</taxon>
        <taxon>Croceicoccus</taxon>
    </lineage>
</organism>